<sequence length="403" mass="42464">MNQPWSGRKLHFVGIGGVGMSGLAKVARILGADVTGSDRAQGGHAASNVPAGAEVVYSSAIPADNPERTTGAPELHRADLLAELTQLKPTIAVSGTHGKTTTSSMLVHALPGQSYLVGGEVRSTGTNADWHPDSEWLIVEADESDRSLLKLHPTIAVVTNAELDHHTTYASSRDVDETFAAFLARARDAVVAPDLTRLRADAHVFGEFDGPLPVPGAHNRRNAAAALKAIELAGEDVAAAAARLADFQGAGRRFEVVGEAQGATVVDDYAHHPTEVRATIEAARSRDAGRVVALFQPHLFSRTQREAMAFGQALAGADVVAVLDVYPARETAADYPGVSGLTIVRTTLDARPGMPVFWAKTHAAARRFLQDTLQNGDLLLTMGAGDVNTIGRDLVAHSEAPGR</sequence>
<evidence type="ECO:0000256" key="7">
    <source>
        <dbReference type="ARBA" id="ARBA00023306"/>
    </source>
</evidence>
<comment type="caution">
    <text evidence="11">The sequence shown here is derived from an EMBL/GenBank/DDBJ whole genome shotgun (WGS) entry which is preliminary data.</text>
</comment>
<evidence type="ECO:0000256" key="3">
    <source>
        <dbReference type="ARBA" id="ARBA00022741"/>
    </source>
</evidence>
<evidence type="ECO:0000256" key="5">
    <source>
        <dbReference type="ARBA" id="ARBA00022960"/>
    </source>
</evidence>
<dbReference type="GO" id="GO:0008360">
    <property type="term" value="P:regulation of cell shape"/>
    <property type="evidence" value="ECO:0007669"/>
    <property type="project" value="UniProtKB-KW"/>
</dbReference>
<feature type="domain" description="Mur ligase N-terminal catalytic" evidence="9">
    <location>
        <begin position="10"/>
        <end position="86"/>
    </location>
</feature>
<keyword evidence="3" id="KW-0547">Nucleotide-binding</keyword>
<reference evidence="11 12" key="1">
    <citation type="submission" date="2018-10" db="EMBL/GenBank/DDBJ databases">
        <title>Genomic Encyclopedia of Archaeal and Bacterial Type Strains, Phase II (KMG-II): from individual species to whole genera.</title>
        <authorList>
            <person name="Goeker M."/>
        </authorList>
    </citation>
    <scope>NUCLEOTIDE SEQUENCE [LARGE SCALE GENOMIC DNA]</scope>
    <source>
        <strain evidence="11 12">DSM 14954</strain>
    </source>
</reference>
<keyword evidence="12" id="KW-1185">Reference proteome</keyword>
<dbReference type="InterPro" id="IPR036565">
    <property type="entry name" value="Mur-like_cat_sf"/>
</dbReference>
<dbReference type="SUPFAM" id="SSF53244">
    <property type="entry name" value="MurD-like peptide ligases, peptide-binding domain"/>
    <property type="match status" value="1"/>
</dbReference>
<dbReference type="Pfam" id="PF01225">
    <property type="entry name" value="Mur_ligase"/>
    <property type="match status" value="1"/>
</dbReference>
<dbReference type="GO" id="GO:0051301">
    <property type="term" value="P:cell division"/>
    <property type="evidence" value="ECO:0007669"/>
    <property type="project" value="UniProtKB-KW"/>
</dbReference>
<dbReference type="AlphaFoldDB" id="A0A660L200"/>
<evidence type="ECO:0000256" key="6">
    <source>
        <dbReference type="ARBA" id="ARBA00022984"/>
    </source>
</evidence>
<evidence type="ECO:0000313" key="12">
    <source>
        <dbReference type="Proteomes" id="UP000278962"/>
    </source>
</evidence>
<protein>
    <submittedName>
        <fullName evidence="11">UDP-N-acetylmuramate--L-alanine ligase</fullName>
    </submittedName>
</protein>
<organism evidence="11 12">
    <name type="scientific">Solirubrobacter pauli</name>
    <dbReference type="NCBI Taxonomy" id="166793"/>
    <lineage>
        <taxon>Bacteria</taxon>
        <taxon>Bacillati</taxon>
        <taxon>Actinomycetota</taxon>
        <taxon>Thermoleophilia</taxon>
        <taxon>Solirubrobacterales</taxon>
        <taxon>Solirubrobacteraceae</taxon>
        <taxon>Solirubrobacter</taxon>
    </lineage>
</organism>
<dbReference type="EMBL" id="RBIL01000002">
    <property type="protein sequence ID" value="RKQ88021.1"/>
    <property type="molecule type" value="Genomic_DNA"/>
</dbReference>
<accession>A0A660L200</accession>
<keyword evidence="6" id="KW-0573">Peptidoglycan synthesis</keyword>
<keyword evidence="2" id="KW-0132">Cell division</keyword>
<keyword evidence="5" id="KW-0133">Cell shape</keyword>
<feature type="domain" description="Mur ligase C-terminal" evidence="10">
    <location>
        <begin position="252"/>
        <end position="385"/>
    </location>
</feature>
<dbReference type="PANTHER" id="PTHR43445:SF3">
    <property type="entry name" value="UDP-N-ACETYLMURAMATE--L-ALANINE LIGASE"/>
    <property type="match status" value="1"/>
</dbReference>
<dbReference type="InterPro" id="IPR036615">
    <property type="entry name" value="Mur_ligase_C_dom_sf"/>
</dbReference>
<dbReference type="Proteomes" id="UP000278962">
    <property type="component" value="Unassembled WGS sequence"/>
</dbReference>
<proteinExistence type="predicted"/>
<dbReference type="InterPro" id="IPR050061">
    <property type="entry name" value="MurCDEF_pg_biosynth"/>
</dbReference>
<dbReference type="SUPFAM" id="SSF53623">
    <property type="entry name" value="MurD-like peptide ligases, catalytic domain"/>
    <property type="match status" value="1"/>
</dbReference>
<dbReference type="Pfam" id="PF02875">
    <property type="entry name" value="Mur_ligase_C"/>
    <property type="match status" value="1"/>
</dbReference>
<dbReference type="GO" id="GO:0071555">
    <property type="term" value="P:cell wall organization"/>
    <property type="evidence" value="ECO:0007669"/>
    <property type="project" value="UniProtKB-KW"/>
</dbReference>
<dbReference type="GO" id="GO:0009252">
    <property type="term" value="P:peptidoglycan biosynthetic process"/>
    <property type="evidence" value="ECO:0007669"/>
    <property type="project" value="UniProtKB-KW"/>
</dbReference>
<dbReference type="GO" id="GO:0005524">
    <property type="term" value="F:ATP binding"/>
    <property type="evidence" value="ECO:0007669"/>
    <property type="project" value="UniProtKB-KW"/>
</dbReference>
<dbReference type="GO" id="GO:0016881">
    <property type="term" value="F:acid-amino acid ligase activity"/>
    <property type="evidence" value="ECO:0007669"/>
    <property type="project" value="InterPro"/>
</dbReference>
<keyword evidence="4" id="KW-0067">ATP-binding</keyword>
<evidence type="ECO:0000259" key="10">
    <source>
        <dbReference type="Pfam" id="PF02875"/>
    </source>
</evidence>
<gene>
    <name evidence="11" type="ORF">C8N24_6057</name>
</gene>
<dbReference type="InterPro" id="IPR004101">
    <property type="entry name" value="Mur_ligase_C"/>
</dbReference>
<dbReference type="RefSeq" id="WP_245972018.1">
    <property type="nucleotide sequence ID" value="NZ_RBIL01000002.1"/>
</dbReference>
<dbReference type="Gene3D" id="3.40.50.720">
    <property type="entry name" value="NAD(P)-binding Rossmann-like Domain"/>
    <property type="match status" value="1"/>
</dbReference>
<evidence type="ECO:0000259" key="9">
    <source>
        <dbReference type="Pfam" id="PF01225"/>
    </source>
</evidence>
<dbReference type="Gene3D" id="3.40.1190.10">
    <property type="entry name" value="Mur-like, catalytic domain"/>
    <property type="match status" value="2"/>
</dbReference>
<dbReference type="PANTHER" id="PTHR43445">
    <property type="entry name" value="UDP-N-ACETYLMURAMATE--L-ALANINE LIGASE-RELATED"/>
    <property type="match status" value="1"/>
</dbReference>
<keyword evidence="7" id="KW-0131">Cell cycle</keyword>
<evidence type="ECO:0000256" key="4">
    <source>
        <dbReference type="ARBA" id="ARBA00022840"/>
    </source>
</evidence>
<name>A0A660L200_9ACTN</name>
<dbReference type="SUPFAM" id="SSF51984">
    <property type="entry name" value="MurCD N-terminal domain"/>
    <property type="match status" value="1"/>
</dbReference>
<evidence type="ECO:0000256" key="2">
    <source>
        <dbReference type="ARBA" id="ARBA00022618"/>
    </source>
</evidence>
<evidence type="ECO:0000313" key="11">
    <source>
        <dbReference type="EMBL" id="RKQ88021.1"/>
    </source>
</evidence>
<keyword evidence="1 11" id="KW-0436">Ligase</keyword>
<dbReference type="InterPro" id="IPR000713">
    <property type="entry name" value="Mur_ligase_N"/>
</dbReference>
<evidence type="ECO:0000256" key="8">
    <source>
        <dbReference type="ARBA" id="ARBA00023316"/>
    </source>
</evidence>
<keyword evidence="8" id="KW-0961">Cell wall biogenesis/degradation</keyword>
<evidence type="ECO:0000256" key="1">
    <source>
        <dbReference type="ARBA" id="ARBA00022598"/>
    </source>
</evidence>
<dbReference type="Gene3D" id="3.90.190.20">
    <property type="entry name" value="Mur ligase, C-terminal domain"/>
    <property type="match status" value="1"/>
</dbReference>